<evidence type="ECO:0000313" key="3">
    <source>
        <dbReference type="Proteomes" id="UP000550508"/>
    </source>
</evidence>
<comment type="caution">
    <text evidence="2">The sequence shown here is derived from an EMBL/GenBank/DDBJ whole genome shotgun (WGS) entry which is preliminary data.</text>
</comment>
<evidence type="ECO:0000313" key="2">
    <source>
        <dbReference type="EMBL" id="NTS33203.1"/>
    </source>
</evidence>
<dbReference type="AlphaFoldDB" id="A0A849VZK6"/>
<name>A0A849VZK6_9HYPH</name>
<dbReference type="RefSeq" id="WP_051615032.1">
    <property type="nucleotide sequence ID" value="NZ_CP088293.1"/>
</dbReference>
<accession>A0A849VZK6</accession>
<organism evidence="2 3">
    <name type="scientific">Phyllobacterium pellucidum</name>
    <dbReference type="NCBI Taxonomy" id="2740464"/>
    <lineage>
        <taxon>Bacteria</taxon>
        <taxon>Pseudomonadati</taxon>
        <taxon>Pseudomonadota</taxon>
        <taxon>Alphaproteobacteria</taxon>
        <taxon>Hyphomicrobiales</taxon>
        <taxon>Phyllobacteriaceae</taxon>
        <taxon>Phyllobacterium</taxon>
    </lineage>
</organism>
<reference evidence="2 3" key="1">
    <citation type="submission" date="2020-05" db="EMBL/GenBank/DDBJ databases">
        <authorList>
            <person name="Kim M.K."/>
        </authorList>
    </citation>
    <scope>NUCLEOTIDE SEQUENCE [LARGE SCALE GENOMIC DNA]</scope>
    <source>
        <strain evidence="2 3">BT25</strain>
    </source>
</reference>
<dbReference type="Pfam" id="PF21834">
    <property type="entry name" value="DUF6894"/>
    <property type="match status" value="1"/>
</dbReference>
<dbReference type="Proteomes" id="UP000550508">
    <property type="component" value="Unassembled WGS sequence"/>
</dbReference>
<dbReference type="InterPro" id="IPR054189">
    <property type="entry name" value="DUF6894"/>
</dbReference>
<sequence length="79" mass="8848">MPLFRFVFDEGEGLDAITPIAFPDHEAAIDAAHKAARESLIDAVIEGYDPTTWVVRIYNEPGELLKTIFVSDLLRTKTE</sequence>
<feature type="domain" description="DUF6894" evidence="1">
    <location>
        <begin position="5"/>
        <end position="68"/>
    </location>
</feature>
<gene>
    <name evidence="2" type="ORF">HQ945_18280</name>
</gene>
<evidence type="ECO:0000259" key="1">
    <source>
        <dbReference type="Pfam" id="PF21834"/>
    </source>
</evidence>
<protein>
    <recommendedName>
        <fullName evidence="1">DUF6894 domain-containing protein</fullName>
    </recommendedName>
</protein>
<proteinExistence type="predicted"/>
<keyword evidence="3" id="KW-1185">Reference proteome</keyword>
<dbReference type="EMBL" id="JABUMX010000004">
    <property type="protein sequence ID" value="NTS33203.1"/>
    <property type="molecule type" value="Genomic_DNA"/>
</dbReference>